<dbReference type="AlphaFoldDB" id="A0AAD6T9W0"/>
<organism evidence="1 2">
    <name type="scientific">Mycena alexandri</name>
    <dbReference type="NCBI Taxonomy" id="1745969"/>
    <lineage>
        <taxon>Eukaryota</taxon>
        <taxon>Fungi</taxon>
        <taxon>Dikarya</taxon>
        <taxon>Basidiomycota</taxon>
        <taxon>Agaricomycotina</taxon>
        <taxon>Agaricomycetes</taxon>
        <taxon>Agaricomycetidae</taxon>
        <taxon>Agaricales</taxon>
        <taxon>Marasmiineae</taxon>
        <taxon>Mycenaceae</taxon>
        <taxon>Mycena</taxon>
    </lineage>
</organism>
<proteinExistence type="predicted"/>
<reference evidence="1" key="1">
    <citation type="submission" date="2023-03" db="EMBL/GenBank/DDBJ databases">
        <title>Massive genome expansion in bonnet fungi (Mycena s.s.) driven by repeated elements and novel gene families across ecological guilds.</title>
        <authorList>
            <consortium name="Lawrence Berkeley National Laboratory"/>
            <person name="Harder C.B."/>
            <person name="Miyauchi S."/>
            <person name="Viragh M."/>
            <person name="Kuo A."/>
            <person name="Thoen E."/>
            <person name="Andreopoulos B."/>
            <person name="Lu D."/>
            <person name="Skrede I."/>
            <person name="Drula E."/>
            <person name="Henrissat B."/>
            <person name="Morin E."/>
            <person name="Kohler A."/>
            <person name="Barry K."/>
            <person name="LaButti K."/>
            <person name="Morin E."/>
            <person name="Salamov A."/>
            <person name="Lipzen A."/>
            <person name="Mereny Z."/>
            <person name="Hegedus B."/>
            <person name="Baldrian P."/>
            <person name="Stursova M."/>
            <person name="Weitz H."/>
            <person name="Taylor A."/>
            <person name="Grigoriev I.V."/>
            <person name="Nagy L.G."/>
            <person name="Martin F."/>
            <person name="Kauserud H."/>
        </authorList>
    </citation>
    <scope>NUCLEOTIDE SEQUENCE</scope>
    <source>
        <strain evidence="1">CBHHK200</strain>
    </source>
</reference>
<sequence length="130" mass="13992">MVTTAGASSKPFTKIPSAHIVSSMEYPTPELSCVESPNQHLGSGTMSCFVASLTARDDYPPIGPSFKLRVGAARCFRTLLEGFIPRLPLHLEDSFYAGQPQARLSSRRAAKPATFNASLTSAVNPLQRIP</sequence>
<dbReference type="EMBL" id="JARJCM010000024">
    <property type="protein sequence ID" value="KAJ7040017.1"/>
    <property type="molecule type" value="Genomic_DNA"/>
</dbReference>
<gene>
    <name evidence="1" type="ORF">C8F04DRAFT_1254471</name>
</gene>
<evidence type="ECO:0000313" key="1">
    <source>
        <dbReference type="EMBL" id="KAJ7040017.1"/>
    </source>
</evidence>
<keyword evidence="2" id="KW-1185">Reference proteome</keyword>
<evidence type="ECO:0000313" key="2">
    <source>
        <dbReference type="Proteomes" id="UP001218188"/>
    </source>
</evidence>
<protein>
    <submittedName>
        <fullName evidence="1">Uncharacterized protein</fullName>
    </submittedName>
</protein>
<comment type="caution">
    <text evidence="1">The sequence shown here is derived from an EMBL/GenBank/DDBJ whole genome shotgun (WGS) entry which is preliminary data.</text>
</comment>
<name>A0AAD6T9W0_9AGAR</name>
<dbReference type="Proteomes" id="UP001218188">
    <property type="component" value="Unassembled WGS sequence"/>
</dbReference>
<accession>A0AAD6T9W0</accession>